<reference evidence="6 7" key="1">
    <citation type="journal article" date="2008" name="Genome Biol.">
        <title>A genomic analysis of the archaeal system Ignicoccus hospitalis-Nanoarchaeum equitans.</title>
        <authorList>
            <person name="Podar M."/>
            <person name="Anderson I."/>
            <person name="Makarova K.S."/>
            <person name="Elkins J.G."/>
            <person name="Ivanova N."/>
            <person name="Wall M.A."/>
            <person name="Lykidis A."/>
            <person name="Mavromatis K."/>
            <person name="Sun H."/>
            <person name="Hudson M.E."/>
            <person name="Chen W."/>
            <person name="Deciu C."/>
            <person name="Hutchison D."/>
            <person name="Eads J.R."/>
            <person name="Anderson A."/>
            <person name="Fernandes F."/>
            <person name="Szeto E."/>
            <person name="Lapidus A."/>
            <person name="Kyrpides N.C."/>
            <person name="Saier M.H.Jr."/>
            <person name="Richardson P.M."/>
            <person name="Rachel R."/>
            <person name="Huber H."/>
            <person name="Eisen J.A."/>
            <person name="Koonin E.V."/>
            <person name="Keller M."/>
            <person name="Stetter K.O."/>
        </authorList>
    </citation>
    <scope>NUCLEOTIDE SEQUENCE [LARGE SCALE GENOMIC DNA]</scope>
    <source>
        <strain evidence="7">KIN4/I / DSM 18386 / JCM 14125</strain>
    </source>
</reference>
<proteinExistence type="predicted"/>
<dbReference type="SUPFAM" id="SSF54862">
    <property type="entry name" value="4Fe-4S ferredoxins"/>
    <property type="match status" value="1"/>
</dbReference>
<feature type="domain" description="4Fe-4S ferredoxin-type" evidence="5">
    <location>
        <begin position="6"/>
        <end position="35"/>
    </location>
</feature>
<evidence type="ECO:0000256" key="4">
    <source>
        <dbReference type="ARBA" id="ARBA00023014"/>
    </source>
</evidence>
<name>A8AAN1_IGNH4</name>
<dbReference type="CDD" id="cd10551">
    <property type="entry name" value="PsrB"/>
    <property type="match status" value="1"/>
</dbReference>
<evidence type="ECO:0000256" key="3">
    <source>
        <dbReference type="ARBA" id="ARBA00023004"/>
    </source>
</evidence>
<keyword evidence="1" id="KW-0004">4Fe-4S</keyword>
<gene>
    <name evidence="6" type="ordered locus">Igni_0801</name>
</gene>
<evidence type="ECO:0000259" key="5">
    <source>
        <dbReference type="PROSITE" id="PS51379"/>
    </source>
</evidence>
<evidence type="ECO:0000256" key="1">
    <source>
        <dbReference type="ARBA" id="ARBA00022485"/>
    </source>
</evidence>
<dbReference type="STRING" id="453591.Igni_0801"/>
<dbReference type="GO" id="GO:0051539">
    <property type="term" value="F:4 iron, 4 sulfur cluster binding"/>
    <property type="evidence" value="ECO:0007669"/>
    <property type="project" value="UniProtKB-KW"/>
</dbReference>
<evidence type="ECO:0000256" key="2">
    <source>
        <dbReference type="ARBA" id="ARBA00022723"/>
    </source>
</evidence>
<dbReference type="PROSITE" id="PS51379">
    <property type="entry name" value="4FE4S_FER_2"/>
    <property type="match status" value="2"/>
</dbReference>
<dbReference type="Gene3D" id="3.30.70.20">
    <property type="match status" value="2"/>
</dbReference>
<dbReference type="GO" id="GO:0046872">
    <property type="term" value="F:metal ion binding"/>
    <property type="evidence" value="ECO:0007669"/>
    <property type="project" value="UniProtKB-KW"/>
</dbReference>
<dbReference type="Proteomes" id="UP000000262">
    <property type="component" value="Chromosome"/>
</dbReference>
<evidence type="ECO:0000313" key="7">
    <source>
        <dbReference type="Proteomes" id="UP000000262"/>
    </source>
</evidence>
<dbReference type="InterPro" id="IPR050954">
    <property type="entry name" value="ET_IronSulfur_Cluster-Binding"/>
</dbReference>
<dbReference type="PANTHER" id="PTHR43177:SF3">
    <property type="entry name" value="PROTEIN NRFC HOMOLOG"/>
    <property type="match status" value="1"/>
</dbReference>
<sequence length="219" mass="24298">MIAVKPAMIIDLKKCVGCGACTAACVMENQYKEGKPLELGVIGELLSKVIKLRKYEGSPLEEAIKRVESGESPEEVLGKLFMTRTNVIRLEWGKYPNVRAEFWHRICRHCEDAPCAHVCPTRATYVTKDGVVMVDKNKCILCGACIVACPYAARGVDVYSRAVDKCTLCYHRIRKGLLPACVETCPTGARSFGDLDDPTFVSKIPKEKLEEGERVIILE</sequence>
<dbReference type="Pfam" id="PF13247">
    <property type="entry name" value="Fer4_11"/>
    <property type="match status" value="1"/>
</dbReference>
<dbReference type="EMBL" id="CP000816">
    <property type="protein sequence ID" value="ABU81983.1"/>
    <property type="molecule type" value="Genomic_DNA"/>
</dbReference>
<keyword evidence="2" id="KW-0479">Metal-binding</keyword>
<protein>
    <submittedName>
        <fullName evidence="6">4Fe-4S ferredoxin, iron-sulfur binding domain protein</fullName>
    </submittedName>
</protein>
<dbReference type="AlphaFoldDB" id="A8AAN1"/>
<dbReference type="HOGENOM" id="CLU_043374_1_1_2"/>
<keyword evidence="7" id="KW-1185">Reference proteome</keyword>
<evidence type="ECO:0000313" key="6">
    <source>
        <dbReference type="EMBL" id="ABU81983.1"/>
    </source>
</evidence>
<keyword evidence="4" id="KW-0411">Iron-sulfur</keyword>
<dbReference type="eggNOG" id="arCOG01500">
    <property type="taxonomic scope" value="Archaea"/>
</dbReference>
<dbReference type="InterPro" id="IPR017896">
    <property type="entry name" value="4Fe4S_Fe-S-bd"/>
</dbReference>
<accession>A8AAN1</accession>
<dbReference type="InterPro" id="IPR017900">
    <property type="entry name" value="4Fe4S_Fe_S_CS"/>
</dbReference>
<feature type="domain" description="4Fe-4S ferredoxin-type" evidence="5">
    <location>
        <begin position="130"/>
        <end position="159"/>
    </location>
</feature>
<dbReference type="Pfam" id="PF12797">
    <property type="entry name" value="Fer4_2"/>
    <property type="match status" value="1"/>
</dbReference>
<dbReference type="PhylomeDB" id="A8AAN1"/>
<keyword evidence="3" id="KW-0408">Iron</keyword>
<dbReference type="PROSITE" id="PS00198">
    <property type="entry name" value="4FE4S_FER_1"/>
    <property type="match status" value="1"/>
</dbReference>
<dbReference type="PANTHER" id="PTHR43177">
    <property type="entry name" value="PROTEIN NRFC"/>
    <property type="match status" value="1"/>
</dbReference>
<dbReference type="GO" id="GO:0016491">
    <property type="term" value="F:oxidoreductase activity"/>
    <property type="evidence" value="ECO:0007669"/>
    <property type="project" value="UniProtKB-ARBA"/>
</dbReference>
<organism evidence="6 7">
    <name type="scientific">Ignicoccus hospitalis (strain KIN4/I / DSM 18386 / JCM 14125)</name>
    <dbReference type="NCBI Taxonomy" id="453591"/>
    <lineage>
        <taxon>Archaea</taxon>
        <taxon>Thermoproteota</taxon>
        <taxon>Thermoprotei</taxon>
        <taxon>Desulfurococcales</taxon>
        <taxon>Desulfurococcaceae</taxon>
        <taxon>Ignicoccus</taxon>
    </lineage>
</organism>
<dbReference type="KEGG" id="iho:Igni_0801"/>